<keyword evidence="2" id="KW-1185">Reference proteome</keyword>
<dbReference type="PANTHER" id="PTHR47370">
    <property type="entry name" value="ACYL-COA N-ACYLTRANSFERASES (NAT) SUPERFAMILY PROTEIN"/>
    <property type="match status" value="1"/>
</dbReference>
<evidence type="ECO:0000313" key="1">
    <source>
        <dbReference type="EMBL" id="MQL95072.1"/>
    </source>
</evidence>
<evidence type="ECO:0000313" key="2">
    <source>
        <dbReference type="Proteomes" id="UP000652761"/>
    </source>
</evidence>
<accession>A0A843V9G8</accession>
<dbReference type="PANTHER" id="PTHR47370:SF10">
    <property type="entry name" value="N-ACETYLTRANSFERASE HLS1-RELATED"/>
    <property type="match status" value="1"/>
</dbReference>
<dbReference type="OrthoDB" id="669296at2759"/>
<dbReference type="InterPro" id="IPR052810">
    <property type="entry name" value="Plant_NAT"/>
</dbReference>
<dbReference type="AlphaFoldDB" id="A0A843V9G8"/>
<reference evidence="1" key="1">
    <citation type="submission" date="2017-07" db="EMBL/GenBank/DDBJ databases">
        <title>Taro Niue Genome Assembly and Annotation.</title>
        <authorList>
            <person name="Atibalentja N."/>
            <person name="Keating K."/>
            <person name="Fields C.J."/>
        </authorList>
    </citation>
    <scope>NUCLEOTIDE SEQUENCE</scope>
    <source>
        <strain evidence="1">Niue_2</strain>
        <tissue evidence="1">Leaf</tissue>
    </source>
</reference>
<name>A0A843V9G8_COLES</name>
<protein>
    <submittedName>
        <fullName evidence="1">Uncharacterized protein</fullName>
    </submittedName>
</protein>
<dbReference type="Proteomes" id="UP000652761">
    <property type="component" value="Unassembled WGS sequence"/>
</dbReference>
<proteinExistence type="predicted"/>
<gene>
    <name evidence="1" type="ORF">Taro_027740</name>
</gene>
<sequence length="117" mass="12433">MVAEEPIVVREFDADRDCPGVEAVERVCEIGSSGSGKLALLTDLLGDPICRVRHSPAFLMLVAETSAGAAREIVGVIRGCVKTVTCGKRTPRNGKAPVALYTKVAYVLGLRVSPSHR</sequence>
<dbReference type="EMBL" id="NMUH01001749">
    <property type="protein sequence ID" value="MQL95072.1"/>
    <property type="molecule type" value="Genomic_DNA"/>
</dbReference>
<comment type="caution">
    <text evidence="1">The sequence shown here is derived from an EMBL/GenBank/DDBJ whole genome shotgun (WGS) entry which is preliminary data.</text>
</comment>
<organism evidence="1 2">
    <name type="scientific">Colocasia esculenta</name>
    <name type="common">Wild taro</name>
    <name type="synonym">Arum esculentum</name>
    <dbReference type="NCBI Taxonomy" id="4460"/>
    <lineage>
        <taxon>Eukaryota</taxon>
        <taxon>Viridiplantae</taxon>
        <taxon>Streptophyta</taxon>
        <taxon>Embryophyta</taxon>
        <taxon>Tracheophyta</taxon>
        <taxon>Spermatophyta</taxon>
        <taxon>Magnoliopsida</taxon>
        <taxon>Liliopsida</taxon>
        <taxon>Araceae</taxon>
        <taxon>Aroideae</taxon>
        <taxon>Colocasieae</taxon>
        <taxon>Colocasia</taxon>
    </lineage>
</organism>